<dbReference type="SUPFAM" id="SSF101327">
    <property type="entry name" value="YgfB-like"/>
    <property type="match status" value="1"/>
</dbReference>
<dbReference type="Pfam" id="PF03695">
    <property type="entry name" value="UPF0149"/>
    <property type="match status" value="1"/>
</dbReference>
<reference evidence="1 2" key="1">
    <citation type="submission" date="2023-07" db="EMBL/GenBank/DDBJ databases">
        <title>Pathogenic bacteria of pear tree diseases.</title>
        <authorList>
            <person name="Zhang Z."/>
            <person name="He L."/>
            <person name="Huang R."/>
        </authorList>
    </citation>
    <scope>NUCLEOTIDE SEQUENCE [LARGE SCALE GENOMIC DNA]</scope>
    <source>
        <strain evidence="1 2">DE2</strain>
    </source>
</reference>
<organism evidence="1 2">
    <name type="scientific">Erwinia pyri</name>
    <dbReference type="NCBI Taxonomy" id="3062598"/>
    <lineage>
        <taxon>Bacteria</taxon>
        <taxon>Pseudomonadati</taxon>
        <taxon>Pseudomonadota</taxon>
        <taxon>Gammaproteobacteria</taxon>
        <taxon>Enterobacterales</taxon>
        <taxon>Erwiniaceae</taxon>
        <taxon>Erwinia</taxon>
    </lineage>
</organism>
<dbReference type="RefSeq" id="WP_306208308.1">
    <property type="nucleotide sequence ID" value="NZ_CP132353.1"/>
</dbReference>
<dbReference type="AlphaFoldDB" id="A0AA50DI34"/>
<dbReference type="Proteomes" id="UP001228139">
    <property type="component" value="Chromosome"/>
</dbReference>
<accession>A0AA50DI34</accession>
<dbReference type="KEGG" id="epi:Q3V30_18570"/>
<dbReference type="InterPro" id="IPR036255">
    <property type="entry name" value="YgfB-like_sf"/>
</dbReference>
<keyword evidence="2" id="KW-1185">Reference proteome</keyword>
<evidence type="ECO:0000313" key="1">
    <source>
        <dbReference type="EMBL" id="WLS78439.1"/>
    </source>
</evidence>
<proteinExistence type="predicted"/>
<sequence length="190" mass="21357">MNTGPLNEEQLEWLDEVLLEYGNDESVLDISELDGMLTAVLSGPNKLENSVWLTAMWGGQQHIPRWADEAEEARFNDLLFQHKNDIAERLATAPDQFDPLFGYSTVDDEDYIVVEEWCFGYLRGVGLDDWSTLPETLLPALDAIALHASEEGTAIIDKMTPEEYERSQAAISPAALQLYGYWSALRKSDA</sequence>
<dbReference type="NCBIfam" id="NF007704">
    <property type="entry name" value="PRK10396.1"/>
    <property type="match status" value="1"/>
</dbReference>
<name>A0AA50DI34_9GAMM</name>
<gene>
    <name evidence="1" type="ORF">Q3V30_18570</name>
</gene>
<dbReference type="InterPro" id="IPR011978">
    <property type="entry name" value="YgfB-like"/>
</dbReference>
<dbReference type="NCBIfam" id="TIGR02292">
    <property type="entry name" value="ygfB_yecA"/>
    <property type="match status" value="1"/>
</dbReference>
<dbReference type="EMBL" id="CP132353">
    <property type="protein sequence ID" value="WLS78439.1"/>
    <property type="molecule type" value="Genomic_DNA"/>
</dbReference>
<protein>
    <submittedName>
        <fullName evidence="1">UPF0149 family protein</fullName>
    </submittedName>
</protein>
<evidence type="ECO:0000313" key="2">
    <source>
        <dbReference type="Proteomes" id="UP001228139"/>
    </source>
</evidence>
<dbReference type="Gene3D" id="1.20.120.740">
    <property type="entry name" value="YgfB uncharacterised protein family UPF0149, PF03695"/>
    <property type="match status" value="1"/>
</dbReference>